<keyword evidence="3 7" id="KW-0808">Transferase</keyword>
<keyword evidence="4" id="KW-0479">Metal-binding</keyword>
<dbReference type="GO" id="GO:0046872">
    <property type="term" value="F:metal ion binding"/>
    <property type="evidence" value="ECO:0007669"/>
    <property type="project" value="UniProtKB-KW"/>
</dbReference>
<dbReference type="SFLD" id="SFLDS00005">
    <property type="entry name" value="Isoprenoid_Synthase_Type_I"/>
    <property type="match status" value="1"/>
</dbReference>
<dbReference type="InterPro" id="IPR000092">
    <property type="entry name" value="Polyprenyl_synt"/>
</dbReference>
<evidence type="ECO:0000313" key="8">
    <source>
        <dbReference type="EMBL" id="PIS43076.1"/>
    </source>
</evidence>
<dbReference type="Proteomes" id="UP000231542">
    <property type="component" value="Unassembled WGS sequence"/>
</dbReference>
<sequence>MDIFRSEIKTYKKKVEQRLKIFLDKEKKQARKISPFLAECLERLEEFTLRSSSKRIRAFLVKVGYEAVKGKIPSALIDVSVAIELIHSYLLIHDDVIDQDEWRRKGITVHKYFERYHQKKLKKGNSEHFGISMAILTGNIGCYLANSLISQSKLPSVQKAQAIDRVSRLLVETNYGEALDVYHEMKSSPSDKRDILLIHRYKTSKYSFEAPLHLGAILAGARQKQLAVLTRYAIPAGLAFQISDDILGVFGSQEEIGKPVDSDIKEGKQTLLYFKALENLRGKNKIWLTKQYGRKDLNERQIARIGQLFIDSGSLEYSRKLVNQYLIKARNSLQGSRQIRPKSVSILLLLTNYLGSRKR</sequence>
<dbReference type="GO" id="GO:0004659">
    <property type="term" value="F:prenyltransferase activity"/>
    <property type="evidence" value="ECO:0007669"/>
    <property type="project" value="InterPro"/>
</dbReference>
<dbReference type="PANTHER" id="PTHR43281:SF1">
    <property type="entry name" value="FARNESYL DIPHOSPHATE SYNTHASE"/>
    <property type="match status" value="1"/>
</dbReference>
<dbReference type="Pfam" id="PF00348">
    <property type="entry name" value="polyprenyl_synt"/>
    <property type="match status" value="1"/>
</dbReference>
<dbReference type="SUPFAM" id="SSF48576">
    <property type="entry name" value="Terpenoid synthases"/>
    <property type="match status" value="1"/>
</dbReference>
<comment type="cofactor">
    <cofactor evidence="1">
        <name>Mg(2+)</name>
        <dbReference type="ChEBI" id="CHEBI:18420"/>
    </cofactor>
</comment>
<keyword evidence="5" id="KW-0460">Magnesium</keyword>
<accession>A0A2H0YXB0</accession>
<evidence type="ECO:0000256" key="3">
    <source>
        <dbReference type="ARBA" id="ARBA00022679"/>
    </source>
</evidence>
<evidence type="ECO:0000256" key="1">
    <source>
        <dbReference type="ARBA" id="ARBA00001946"/>
    </source>
</evidence>
<evidence type="ECO:0000256" key="4">
    <source>
        <dbReference type="ARBA" id="ARBA00022723"/>
    </source>
</evidence>
<name>A0A2H0YXB0_9BACT</name>
<dbReference type="InterPro" id="IPR008949">
    <property type="entry name" value="Isoprenoid_synthase_dom_sf"/>
</dbReference>
<comment type="caution">
    <text evidence="8">The sequence shown here is derived from an EMBL/GenBank/DDBJ whole genome shotgun (WGS) entry which is preliminary data.</text>
</comment>
<evidence type="ECO:0000256" key="7">
    <source>
        <dbReference type="RuleBase" id="RU004466"/>
    </source>
</evidence>
<protein>
    <submittedName>
        <fullName evidence="8">Polyprenyl synthetase family protein</fullName>
    </submittedName>
</protein>
<proteinExistence type="inferred from homology"/>
<evidence type="ECO:0000256" key="5">
    <source>
        <dbReference type="ARBA" id="ARBA00022842"/>
    </source>
</evidence>
<dbReference type="EMBL" id="PEXU01000003">
    <property type="protein sequence ID" value="PIS43076.1"/>
    <property type="molecule type" value="Genomic_DNA"/>
</dbReference>
<comment type="similarity">
    <text evidence="2 7">Belongs to the FPP/GGPP synthase family.</text>
</comment>
<reference evidence="8 9" key="1">
    <citation type="submission" date="2017-09" db="EMBL/GenBank/DDBJ databases">
        <title>Depth-based differentiation of microbial function through sediment-hosted aquifers and enrichment of novel symbionts in the deep terrestrial subsurface.</title>
        <authorList>
            <person name="Probst A.J."/>
            <person name="Ladd B."/>
            <person name="Jarett J.K."/>
            <person name="Geller-Mcgrath D.E."/>
            <person name="Sieber C.M."/>
            <person name="Emerson J.B."/>
            <person name="Anantharaman K."/>
            <person name="Thomas B.C."/>
            <person name="Malmstrom R."/>
            <person name="Stieglmeier M."/>
            <person name="Klingl A."/>
            <person name="Woyke T."/>
            <person name="Ryan C.M."/>
            <person name="Banfield J.F."/>
        </authorList>
    </citation>
    <scope>NUCLEOTIDE SEQUENCE [LARGE SCALE GENOMIC DNA]</scope>
    <source>
        <strain evidence="8">CG08_land_8_20_14_0_20_40_16</strain>
    </source>
</reference>
<keyword evidence="6" id="KW-0414">Isoprene biosynthesis</keyword>
<dbReference type="GO" id="GO:0008299">
    <property type="term" value="P:isoprenoid biosynthetic process"/>
    <property type="evidence" value="ECO:0007669"/>
    <property type="project" value="UniProtKB-KW"/>
</dbReference>
<dbReference type="Gene3D" id="1.10.600.10">
    <property type="entry name" value="Farnesyl Diphosphate Synthase"/>
    <property type="match status" value="1"/>
</dbReference>
<gene>
    <name evidence="8" type="ORF">COT24_00240</name>
</gene>
<organism evidence="8 9">
    <name type="scientific">Candidatus Kerfeldbacteria bacterium CG08_land_8_20_14_0_20_40_16</name>
    <dbReference type="NCBI Taxonomy" id="2014244"/>
    <lineage>
        <taxon>Bacteria</taxon>
        <taxon>Candidatus Kerfeldiibacteriota</taxon>
    </lineage>
</organism>
<dbReference type="AlphaFoldDB" id="A0A2H0YXB0"/>
<dbReference type="CDD" id="cd00685">
    <property type="entry name" value="Trans_IPPS_HT"/>
    <property type="match status" value="1"/>
</dbReference>
<evidence type="ECO:0000256" key="6">
    <source>
        <dbReference type="ARBA" id="ARBA00023229"/>
    </source>
</evidence>
<evidence type="ECO:0000313" key="9">
    <source>
        <dbReference type="Proteomes" id="UP000231542"/>
    </source>
</evidence>
<evidence type="ECO:0000256" key="2">
    <source>
        <dbReference type="ARBA" id="ARBA00006706"/>
    </source>
</evidence>
<dbReference type="PANTHER" id="PTHR43281">
    <property type="entry name" value="FARNESYL DIPHOSPHATE SYNTHASE"/>
    <property type="match status" value="1"/>
</dbReference>